<keyword evidence="1" id="KW-0812">Transmembrane</keyword>
<feature type="transmembrane region" description="Helical" evidence="1">
    <location>
        <begin position="103"/>
        <end position="122"/>
    </location>
</feature>
<organism evidence="2">
    <name type="scientific">marine metagenome</name>
    <dbReference type="NCBI Taxonomy" id="408172"/>
    <lineage>
        <taxon>unclassified sequences</taxon>
        <taxon>metagenomes</taxon>
        <taxon>ecological metagenomes</taxon>
    </lineage>
</organism>
<feature type="transmembrane region" description="Helical" evidence="1">
    <location>
        <begin position="7"/>
        <end position="25"/>
    </location>
</feature>
<gene>
    <name evidence="2" type="ORF">METZ01_LOCUS467457</name>
</gene>
<dbReference type="EMBL" id="UINC01197228">
    <property type="protein sequence ID" value="SVE14603.1"/>
    <property type="molecule type" value="Genomic_DNA"/>
</dbReference>
<feature type="transmembrane region" description="Helical" evidence="1">
    <location>
        <begin position="78"/>
        <end position="97"/>
    </location>
</feature>
<accession>A0A383B455</accession>
<evidence type="ECO:0000313" key="2">
    <source>
        <dbReference type="EMBL" id="SVE14603.1"/>
    </source>
</evidence>
<feature type="transmembrane region" description="Helical" evidence="1">
    <location>
        <begin position="45"/>
        <end position="66"/>
    </location>
</feature>
<dbReference type="AlphaFoldDB" id="A0A383B455"/>
<keyword evidence="1" id="KW-1133">Transmembrane helix</keyword>
<keyword evidence="1" id="KW-0472">Membrane</keyword>
<name>A0A383B455_9ZZZZ</name>
<sequence>MKKIFKKFILIDLALFALCFIAIFIESEEVAYMNDQLALGFSDTYMIVAGIIAVIILLAHLVNLFLLYKFKSIGKAMYLVLFVITSLTYIAQGSFVYGPYDSLFGSLSWAVSGAILVFLYFTPIRYEFERGY</sequence>
<reference evidence="2" key="1">
    <citation type="submission" date="2018-05" db="EMBL/GenBank/DDBJ databases">
        <authorList>
            <person name="Lanie J.A."/>
            <person name="Ng W.-L."/>
            <person name="Kazmierczak K.M."/>
            <person name="Andrzejewski T.M."/>
            <person name="Davidsen T.M."/>
            <person name="Wayne K.J."/>
            <person name="Tettelin H."/>
            <person name="Glass J.I."/>
            <person name="Rusch D."/>
            <person name="Podicherti R."/>
            <person name="Tsui H.-C.T."/>
            <person name="Winkler M.E."/>
        </authorList>
    </citation>
    <scope>NUCLEOTIDE SEQUENCE</scope>
</reference>
<proteinExistence type="predicted"/>
<evidence type="ECO:0000256" key="1">
    <source>
        <dbReference type="SAM" id="Phobius"/>
    </source>
</evidence>
<protein>
    <submittedName>
        <fullName evidence="2">Uncharacterized protein</fullName>
    </submittedName>
</protein>